<gene>
    <name evidence="2" type="ORF">A2628_01480</name>
</gene>
<evidence type="ECO:0008006" key="4">
    <source>
        <dbReference type="Google" id="ProtNLM"/>
    </source>
</evidence>
<dbReference type="InterPro" id="IPR007165">
    <property type="entry name" value="Phage_holin_4_2"/>
</dbReference>
<reference evidence="2 3" key="1">
    <citation type="journal article" date="2016" name="Nat. Commun.">
        <title>Thousands of microbial genomes shed light on interconnected biogeochemical processes in an aquifer system.</title>
        <authorList>
            <person name="Anantharaman K."/>
            <person name="Brown C.T."/>
            <person name="Hug L.A."/>
            <person name="Sharon I."/>
            <person name="Castelle C.J."/>
            <person name="Probst A.J."/>
            <person name="Thomas B.C."/>
            <person name="Singh A."/>
            <person name="Wilkins M.J."/>
            <person name="Karaoz U."/>
            <person name="Brodie E.L."/>
            <person name="Williams K.H."/>
            <person name="Hubbard S.S."/>
            <person name="Banfield J.F."/>
        </authorList>
    </citation>
    <scope>NUCLEOTIDE SEQUENCE [LARGE SCALE GENOMIC DNA]</scope>
</reference>
<dbReference type="Proteomes" id="UP000179221">
    <property type="component" value="Unassembled WGS sequence"/>
</dbReference>
<feature type="transmembrane region" description="Helical" evidence="1">
    <location>
        <begin position="34"/>
        <end position="57"/>
    </location>
</feature>
<dbReference type="Pfam" id="PF04020">
    <property type="entry name" value="Phage_holin_4_2"/>
    <property type="match status" value="1"/>
</dbReference>
<organism evidence="2 3">
    <name type="scientific">Candidatus Woesebacteria bacterium RIFCSPHIGHO2_01_FULL_40_22</name>
    <dbReference type="NCBI Taxonomy" id="1802499"/>
    <lineage>
        <taxon>Bacteria</taxon>
        <taxon>Candidatus Woeseibacteriota</taxon>
    </lineage>
</organism>
<dbReference type="EMBL" id="MGGL01000004">
    <property type="protein sequence ID" value="OGM27445.1"/>
    <property type="molecule type" value="Genomic_DNA"/>
</dbReference>
<evidence type="ECO:0000313" key="2">
    <source>
        <dbReference type="EMBL" id="OGM27445.1"/>
    </source>
</evidence>
<keyword evidence="1" id="KW-1133">Transmembrane helix</keyword>
<keyword evidence="1" id="KW-0472">Membrane</keyword>
<keyword evidence="1" id="KW-0812">Transmembrane</keyword>
<feature type="transmembrane region" description="Helical" evidence="1">
    <location>
        <begin position="113"/>
        <end position="132"/>
    </location>
</feature>
<feature type="transmembrane region" description="Helical" evidence="1">
    <location>
        <begin position="69"/>
        <end position="93"/>
    </location>
</feature>
<protein>
    <recommendedName>
        <fullName evidence="4">Phage holin family protein</fullName>
    </recommendedName>
</protein>
<sequence length="133" mass="14675">MKRILRHFVIDTFCLYLVSQLATGLEFAGGAKTFLLTGIAITTVSLIAKPIINILLLPINLVTFGLFRWVASSVVIYLATLLVPGFKVIAFYFSALSTKWIDIPQINLQGIGAFIGFSFLLSLTSSAIYWLIK</sequence>
<accession>A0A1F7YLP6</accession>
<proteinExistence type="predicted"/>
<name>A0A1F7YLP6_9BACT</name>
<evidence type="ECO:0000313" key="3">
    <source>
        <dbReference type="Proteomes" id="UP000179221"/>
    </source>
</evidence>
<dbReference type="AlphaFoldDB" id="A0A1F7YLP6"/>
<comment type="caution">
    <text evidence="2">The sequence shown here is derived from an EMBL/GenBank/DDBJ whole genome shotgun (WGS) entry which is preliminary data.</text>
</comment>
<evidence type="ECO:0000256" key="1">
    <source>
        <dbReference type="SAM" id="Phobius"/>
    </source>
</evidence>